<evidence type="ECO:0000313" key="7">
    <source>
        <dbReference type="EMBL" id="KAB2388716.1"/>
    </source>
</evidence>
<dbReference type="AlphaFoldDB" id="A0A6L3W1E7"/>
<keyword evidence="8" id="KW-1185">Reference proteome</keyword>
<dbReference type="OrthoDB" id="9814461at2"/>
<keyword evidence="3 6" id="KW-0812">Transmembrane</keyword>
<accession>A0A6L3W1E7</accession>
<feature type="transmembrane region" description="Helical" evidence="6">
    <location>
        <begin position="81"/>
        <end position="101"/>
    </location>
</feature>
<dbReference type="GO" id="GO:0005886">
    <property type="term" value="C:plasma membrane"/>
    <property type="evidence" value="ECO:0007669"/>
    <property type="project" value="UniProtKB-SubCell"/>
</dbReference>
<feature type="transmembrane region" description="Helical" evidence="6">
    <location>
        <begin position="31"/>
        <end position="49"/>
    </location>
</feature>
<comment type="subcellular location">
    <subcellularLocation>
        <location evidence="1">Cell membrane</location>
        <topology evidence="1">Multi-pass membrane protein</topology>
    </subcellularLocation>
</comment>
<feature type="transmembrane region" description="Helical" evidence="6">
    <location>
        <begin position="108"/>
        <end position="126"/>
    </location>
</feature>
<feature type="transmembrane region" description="Helical" evidence="6">
    <location>
        <begin position="155"/>
        <end position="175"/>
    </location>
</feature>
<comment type="caution">
    <text evidence="7">The sequence shown here is derived from an EMBL/GenBank/DDBJ whole genome shotgun (WGS) entry which is preliminary data.</text>
</comment>
<feature type="transmembrane region" description="Helical" evidence="6">
    <location>
        <begin position="205"/>
        <end position="230"/>
    </location>
</feature>
<evidence type="ECO:0000256" key="5">
    <source>
        <dbReference type="ARBA" id="ARBA00023136"/>
    </source>
</evidence>
<dbReference type="PANTHER" id="PTHR30482">
    <property type="entry name" value="HIGH-AFFINITY BRANCHED-CHAIN AMINO ACID TRANSPORT SYSTEM PERMEASE"/>
    <property type="match status" value="1"/>
</dbReference>
<keyword evidence="2" id="KW-1003">Cell membrane</keyword>
<name>A0A6L3W1E7_9ACTN</name>
<dbReference type="PANTHER" id="PTHR30482:SF10">
    <property type="entry name" value="HIGH-AFFINITY BRANCHED-CHAIN AMINO ACID TRANSPORT PROTEIN BRAE"/>
    <property type="match status" value="1"/>
</dbReference>
<gene>
    <name evidence="7" type="ORF">F9B16_03355</name>
</gene>
<feature type="transmembrane region" description="Helical" evidence="6">
    <location>
        <begin position="242"/>
        <end position="269"/>
    </location>
</feature>
<dbReference type="GO" id="GO:0015658">
    <property type="term" value="F:branched-chain amino acid transmembrane transporter activity"/>
    <property type="evidence" value="ECO:0007669"/>
    <property type="project" value="InterPro"/>
</dbReference>
<protein>
    <submittedName>
        <fullName evidence="7">Branched-chain amino acid ABC transporter permease</fullName>
    </submittedName>
</protein>
<evidence type="ECO:0000256" key="2">
    <source>
        <dbReference type="ARBA" id="ARBA00022475"/>
    </source>
</evidence>
<dbReference type="InterPro" id="IPR001851">
    <property type="entry name" value="ABC_transp_permease"/>
</dbReference>
<keyword evidence="4 6" id="KW-1133">Transmembrane helix</keyword>
<evidence type="ECO:0000256" key="1">
    <source>
        <dbReference type="ARBA" id="ARBA00004651"/>
    </source>
</evidence>
<sequence length="332" mass="34352">MSALTSTLTRTAVLAVMIVCTFTVNDYDLSLLAQVGLTAIALMGLNLLVGYCGQLSLGHGAFYAIGAYTTAILVTRTGMPHLLTLPIALVLSFAVGAVLGIPAVRLRGFSLALVTLALAIALPQLLKHFEGLTGGQLGVNVPRPAPPGALTTDQWTYLVAVVLAFAVFLGVRNLVTSRIGLAMVTVRDNEAAAGAMGVPVARVRVVVFALSAGLTGLAGALATLVTGYVSPDNFNMLLSVNLVAGIVLGGLGRVWGPIVGAVFLTYLPLYTTDISQTAPGIVNGLVIIVFLLLLPEGVTGLATRLGRRLRARIAPRSTVRTESGTGSEPVRT</sequence>
<feature type="transmembrane region" description="Helical" evidence="6">
    <location>
        <begin position="56"/>
        <end position="75"/>
    </location>
</feature>
<evidence type="ECO:0000256" key="3">
    <source>
        <dbReference type="ARBA" id="ARBA00022692"/>
    </source>
</evidence>
<evidence type="ECO:0000313" key="8">
    <source>
        <dbReference type="Proteomes" id="UP000483004"/>
    </source>
</evidence>
<proteinExistence type="predicted"/>
<evidence type="ECO:0000256" key="6">
    <source>
        <dbReference type="SAM" id="Phobius"/>
    </source>
</evidence>
<organism evidence="7 8">
    <name type="scientific">Actinomadura montaniterrae</name>
    <dbReference type="NCBI Taxonomy" id="1803903"/>
    <lineage>
        <taxon>Bacteria</taxon>
        <taxon>Bacillati</taxon>
        <taxon>Actinomycetota</taxon>
        <taxon>Actinomycetes</taxon>
        <taxon>Streptosporangiales</taxon>
        <taxon>Thermomonosporaceae</taxon>
        <taxon>Actinomadura</taxon>
    </lineage>
</organism>
<reference evidence="7 8" key="1">
    <citation type="submission" date="2019-09" db="EMBL/GenBank/DDBJ databases">
        <title>Actinomadura physcomitrii sp. nov., a novel actinomycete isolated from moss [Physcomitrium sphaericum (Ludw) Fuernr].</title>
        <authorList>
            <person name="Liu C."/>
            <person name="Zhuang X."/>
        </authorList>
    </citation>
    <scope>NUCLEOTIDE SEQUENCE [LARGE SCALE GENOMIC DNA]</scope>
    <source>
        <strain evidence="7 8">CYP1-1B</strain>
    </source>
</reference>
<dbReference type="CDD" id="cd06581">
    <property type="entry name" value="TM_PBP1_LivM_like"/>
    <property type="match status" value="1"/>
</dbReference>
<dbReference type="Pfam" id="PF02653">
    <property type="entry name" value="BPD_transp_2"/>
    <property type="match status" value="1"/>
</dbReference>
<dbReference type="InterPro" id="IPR043428">
    <property type="entry name" value="LivM-like"/>
</dbReference>
<dbReference type="RefSeq" id="WP_151538310.1">
    <property type="nucleotide sequence ID" value="NZ_WBMR01000004.1"/>
</dbReference>
<feature type="transmembrane region" description="Helical" evidence="6">
    <location>
        <begin position="281"/>
        <end position="302"/>
    </location>
</feature>
<evidence type="ECO:0000256" key="4">
    <source>
        <dbReference type="ARBA" id="ARBA00022989"/>
    </source>
</evidence>
<dbReference type="EMBL" id="WBMR01000004">
    <property type="protein sequence ID" value="KAB2388716.1"/>
    <property type="molecule type" value="Genomic_DNA"/>
</dbReference>
<keyword evidence="5 6" id="KW-0472">Membrane</keyword>
<dbReference type="Proteomes" id="UP000483004">
    <property type="component" value="Unassembled WGS sequence"/>
</dbReference>